<evidence type="ECO:0000313" key="1">
    <source>
        <dbReference type="EMBL" id="MTU68021.1"/>
    </source>
</evidence>
<dbReference type="EMBL" id="WNDA01000003">
    <property type="protein sequence ID" value="MTU68021.1"/>
    <property type="molecule type" value="Genomic_DNA"/>
</dbReference>
<comment type="caution">
    <text evidence="1">The sequence shown here is derived from an EMBL/GenBank/DDBJ whole genome shotgun (WGS) entry which is preliminary data.</text>
</comment>
<name>A0AA43W2T5_9BACT</name>
<organism evidence="1 2">
    <name type="scientific">Parabacteroides merdae</name>
    <dbReference type="NCBI Taxonomy" id="46503"/>
    <lineage>
        <taxon>Bacteria</taxon>
        <taxon>Pseudomonadati</taxon>
        <taxon>Bacteroidota</taxon>
        <taxon>Bacteroidia</taxon>
        <taxon>Bacteroidales</taxon>
        <taxon>Tannerellaceae</taxon>
        <taxon>Parabacteroides</taxon>
    </lineage>
</organism>
<dbReference type="AlphaFoldDB" id="A0AA43W2T5"/>
<sequence length="202" mass="23707">MERDEWKNSSRRLFTRLVRATLRADFVFPAGGRADRVLDACFDALAPVSAERLADFCICQVHAISGFGAAYLRRWNVTHSFGKKAVGRYLQADRRRRYHEDRWLKSFSLSRRGLSALAEDRSHHPFERFLYPEYEETTKRRLLSTEAGYAVCGMSTLLWTPFSPSCRRCVNARECRCRTAARYPELYRIRRETWEKGQEVRP</sequence>
<proteinExistence type="predicted"/>
<protein>
    <submittedName>
        <fullName evidence="1">Uncharacterized protein</fullName>
    </submittedName>
</protein>
<reference evidence="1 2" key="1">
    <citation type="journal article" date="2019" name="Nat. Med.">
        <title>A library of human gut bacterial isolates paired with longitudinal multiomics data enables mechanistic microbiome research.</title>
        <authorList>
            <person name="Poyet M."/>
            <person name="Groussin M."/>
            <person name="Gibbons S.M."/>
            <person name="Avila-Pacheco J."/>
            <person name="Jiang X."/>
            <person name="Kearney S.M."/>
            <person name="Perrotta A.R."/>
            <person name="Berdy B."/>
            <person name="Zhao S."/>
            <person name="Lieberman T.D."/>
            <person name="Swanson P.K."/>
            <person name="Smith M."/>
            <person name="Roesemann S."/>
            <person name="Alexander J.E."/>
            <person name="Rich S.A."/>
            <person name="Livny J."/>
            <person name="Vlamakis H."/>
            <person name="Clish C."/>
            <person name="Bullock K."/>
            <person name="Deik A."/>
            <person name="Scott J."/>
            <person name="Pierce K.A."/>
            <person name="Xavier R.J."/>
            <person name="Alm E.J."/>
        </authorList>
    </citation>
    <scope>NUCLEOTIDE SEQUENCE [LARGE SCALE GENOMIC DNA]</scope>
    <source>
        <strain evidence="1 2">BIOML-A16</strain>
    </source>
</reference>
<accession>A0AA43W2T5</accession>
<gene>
    <name evidence="1" type="ORF">GMD92_02725</name>
</gene>
<dbReference type="Proteomes" id="UP000448908">
    <property type="component" value="Unassembled WGS sequence"/>
</dbReference>
<evidence type="ECO:0000313" key="2">
    <source>
        <dbReference type="Proteomes" id="UP000448908"/>
    </source>
</evidence>